<evidence type="ECO:0000313" key="2">
    <source>
        <dbReference type="Proteomes" id="UP000290572"/>
    </source>
</evidence>
<proteinExistence type="predicted"/>
<protein>
    <submittedName>
        <fullName evidence="1">Uncharacterized protein</fullName>
    </submittedName>
</protein>
<sequence>MGQYCDYNTSHKTLSTYKCTTFVWTQHEHSKQCSLHSEHFKRGLVGPEATTKSSIGLDVNAILCLLTDSVGLVCWADDKVVLLSVREESETMVLQANVELLTADNVCIRSLDTRVLQISGYLPLFNTTKVSGPVQNLDLGTGTGFIIMG</sequence>
<name>A0A498LNH0_LABRO</name>
<accession>A0A498LNH0</accession>
<evidence type="ECO:0000313" key="1">
    <source>
        <dbReference type="EMBL" id="RXN09591.1"/>
    </source>
</evidence>
<gene>
    <name evidence="1" type="ORF">ROHU_031258</name>
</gene>
<organism evidence="1 2">
    <name type="scientific">Labeo rohita</name>
    <name type="common">Indian major carp</name>
    <name type="synonym">Cyprinus rohita</name>
    <dbReference type="NCBI Taxonomy" id="84645"/>
    <lineage>
        <taxon>Eukaryota</taxon>
        <taxon>Metazoa</taxon>
        <taxon>Chordata</taxon>
        <taxon>Craniata</taxon>
        <taxon>Vertebrata</taxon>
        <taxon>Euteleostomi</taxon>
        <taxon>Actinopterygii</taxon>
        <taxon>Neopterygii</taxon>
        <taxon>Teleostei</taxon>
        <taxon>Ostariophysi</taxon>
        <taxon>Cypriniformes</taxon>
        <taxon>Cyprinidae</taxon>
        <taxon>Labeoninae</taxon>
        <taxon>Labeonini</taxon>
        <taxon>Labeo</taxon>
    </lineage>
</organism>
<reference evidence="1 2" key="1">
    <citation type="submission" date="2018-03" db="EMBL/GenBank/DDBJ databases">
        <title>Draft genome sequence of Rohu Carp (Labeo rohita).</title>
        <authorList>
            <person name="Das P."/>
            <person name="Kushwaha B."/>
            <person name="Joshi C.G."/>
            <person name="Kumar D."/>
            <person name="Nagpure N.S."/>
            <person name="Sahoo L."/>
            <person name="Das S.P."/>
            <person name="Bit A."/>
            <person name="Patnaik S."/>
            <person name="Meher P.K."/>
            <person name="Jayasankar P."/>
            <person name="Koringa P.G."/>
            <person name="Patel N.V."/>
            <person name="Hinsu A.T."/>
            <person name="Kumar R."/>
            <person name="Pandey M."/>
            <person name="Agarwal S."/>
            <person name="Srivastava S."/>
            <person name="Singh M."/>
            <person name="Iquebal M.A."/>
            <person name="Jaiswal S."/>
            <person name="Angadi U.B."/>
            <person name="Kumar N."/>
            <person name="Raza M."/>
            <person name="Shah T.M."/>
            <person name="Rai A."/>
            <person name="Jena J.K."/>
        </authorList>
    </citation>
    <scope>NUCLEOTIDE SEQUENCE [LARGE SCALE GENOMIC DNA]</scope>
    <source>
        <strain evidence="1">DASCIFA01</strain>
        <tissue evidence="1">Testis</tissue>
    </source>
</reference>
<keyword evidence="2" id="KW-1185">Reference proteome</keyword>
<dbReference type="EMBL" id="QBIY01013255">
    <property type="protein sequence ID" value="RXN09591.1"/>
    <property type="molecule type" value="Genomic_DNA"/>
</dbReference>
<dbReference type="Proteomes" id="UP000290572">
    <property type="component" value="Unassembled WGS sequence"/>
</dbReference>
<dbReference type="AlphaFoldDB" id="A0A498LNH0"/>
<comment type="caution">
    <text evidence="1">The sequence shown here is derived from an EMBL/GenBank/DDBJ whole genome shotgun (WGS) entry which is preliminary data.</text>
</comment>